<evidence type="ECO:0000313" key="1">
    <source>
        <dbReference type="EMBL" id="VVQ18221.1"/>
    </source>
</evidence>
<dbReference type="RefSeq" id="WP_150673761.1">
    <property type="nucleotide sequence ID" value="NZ_CABVJE010000022.1"/>
</dbReference>
<sequence>MAKHLSKFDVGAIVNIIYGWDDDKITWERVCDAALSVVGKRPTRQSLNTHKEIVGAYTAQKAKLKVSKPSIAKPSSLTVAASRIRHLESKVSDLQLQNSALLEYLTLLQYNAYKKGMTEGELTIPLPKIDRERTQEPSTPRR</sequence>
<dbReference type="Proteomes" id="UP000327191">
    <property type="component" value="Unassembled WGS sequence"/>
</dbReference>
<gene>
    <name evidence="1" type="ORF">PS938_04536</name>
</gene>
<dbReference type="EMBL" id="CABVJE010000022">
    <property type="protein sequence ID" value="VVQ18221.1"/>
    <property type="molecule type" value="Genomic_DNA"/>
</dbReference>
<name>A0A5E7V3I7_PSEFL</name>
<accession>A0A5E7V3I7</accession>
<protein>
    <submittedName>
        <fullName evidence="1">Uncharacterized protein</fullName>
    </submittedName>
</protein>
<proteinExistence type="predicted"/>
<reference evidence="1 2" key="1">
    <citation type="submission" date="2019-09" db="EMBL/GenBank/DDBJ databases">
        <authorList>
            <person name="Chandra G."/>
            <person name="Truman W A."/>
        </authorList>
    </citation>
    <scope>NUCLEOTIDE SEQUENCE [LARGE SCALE GENOMIC DNA]</scope>
    <source>
        <strain evidence="1">PS938</strain>
    </source>
</reference>
<dbReference type="AlphaFoldDB" id="A0A5E7V3I7"/>
<organism evidence="1 2">
    <name type="scientific">Pseudomonas fluorescens</name>
    <dbReference type="NCBI Taxonomy" id="294"/>
    <lineage>
        <taxon>Bacteria</taxon>
        <taxon>Pseudomonadati</taxon>
        <taxon>Pseudomonadota</taxon>
        <taxon>Gammaproteobacteria</taxon>
        <taxon>Pseudomonadales</taxon>
        <taxon>Pseudomonadaceae</taxon>
        <taxon>Pseudomonas</taxon>
    </lineage>
</organism>
<evidence type="ECO:0000313" key="2">
    <source>
        <dbReference type="Proteomes" id="UP000327191"/>
    </source>
</evidence>
<dbReference type="OrthoDB" id="8702396at2"/>